<dbReference type="RefSeq" id="WP_136131718.1">
    <property type="nucleotide sequence ID" value="NZ_PDKS01000002.1"/>
</dbReference>
<dbReference type="NCBIfam" id="NF006570">
    <property type="entry name" value="PRK09084.1"/>
    <property type="match status" value="1"/>
</dbReference>
<dbReference type="EMBL" id="PDKS01000002">
    <property type="protein sequence ID" value="PPI87313.1"/>
    <property type="molecule type" value="Genomic_DNA"/>
</dbReference>
<evidence type="ECO:0000256" key="2">
    <source>
        <dbReference type="ARBA" id="ARBA00010122"/>
    </source>
</evidence>
<dbReference type="SUPFAM" id="SSF55021">
    <property type="entry name" value="ACT-like"/>
    <property type="match status" value="2"/>
</dbReference>
<keyword evidence="4 9" id="KW-0547">Nucleotide-binding</keyword>
<dbReference type="InterPro" id="IPR005260">
    <property type="entry name" value="Asp_kin_monofn"/>
</dbReference>
<evidence type="ECO:0000259" key="13">
    <source>
        <dbReference type="Pfam" id="PF22468"/>
    </source>
</evidence>
<evidence type="ECO:0000313" key="15">
    <source>
        <dbReference type="Proteomes" id="UP000296034"/>
    </source>
</evidence>
<evidence type="ECO:0000256" key="11">
    <source>
        <dbReference type="RuleBase" id="RU004249"/>
    </source>
</evidence>
<dbReference type="EC" id="2.7.2.4" evidence="10"/>
<evidence type="ECO:0000256" key="8">
    <source>
        <dbReference type="ARBA" id="ARBA00047872"/>
    </source>
</evidence>
<feature type="binding site" evidence="9">
    <location>
        <begin position="223"/>
        <end position="224"/>
    </location>
    <ligand>
        <name>ATP</name>
        <dbReference type="ChEBI" id="CHEBI:30616"/>
    </ligand>
</feature>
<dbReference type="Gene3D" id="3.40.1160.10">
    <property type="entry name" value="Acetylglutamate kinase-like"/>
    <property type="match status" value="1"/>
</dbReference>
<dbReference type="PANTHER" id="PTHR21499:SF59">
    <property type="entry name" value="ASPARTOKINASE"/>
    <property type="match status" value="1"/>
</dbReference>
<feature type="binding site" evidence="9">
    <location>
        <position position="121"/>
    </location>
    <ligand>
        <name>substrate</name>
    </ligand>
</feature>
<dbReference type="InterPro" id="IPR001341">
    <property type="entry name" value="Asp_kinase"/>
</dbReference>
<evidence type="ECO:0000256" key="10">
    <source>
        <dbReference type="RuleBase" id="RU003448"/>
    </source>
</evidence>
<dbReference type="UniPathway" id="UPA00051">
    <property type="reaction ID" value="UER00462"/>
</dbReference>
<keyword evidence="3 10" id="KW-0808">Transferase</keyword>
<feature type="domain" description="Aspartokinase ACT" evidence="13">
    <location>
        <begin position="386"/>
        <end position="443"/>
    </location>
</feature>
<organism evidence="14 15">
    <name type="scientific">Candidatus Pantoea edessiphila</name>
    <dbReference type="NCBI Taxonomy" id="2044610"/>
    <lineage>
        <taxon>Bacteria</taxon>
        <taxon>Pseudomonadati</taxon>
        <taxon>Pseudomonadota</taxon>
        <taxon>Gammaproteobacteria</taxon>
        <taxon>Enterobacterales</taxon>
        <taxon>Erwiniaceae</taxon>
        <taxon>Pantoea</taxon>
    </lineage>
</organism>
<dbReference type="PROSITE" id="PS00324">
    <property type="entry name" value="ASPARTOKINASE"/>
    <property type="match status" value="1"/>
</dbReference>
<evidence type="ECO:0000256" key="3">
    <source>
        <dbReference type="ARBA" id="ARBA00022679"/>
    </source>
</evidence>
<comment type="pathway">
    <text evidence="11">Amino-acid biosynthesis; L-threonine biosynthesis; L-threonine from L-aspartate: step 1/5.</text>
</comment>
<dbReference type="GO" id="GO:0004072">
    <property type="term" value="F:aspartate kinase activity"/>
    <property type="evidence" value="ECO:0007669"/>
    <property type="project" value="UniProtKB-EC"/>
</dbReference>
<feature type="binding site" evidence="9">
    <location>
        <begin position="9"/>
        <end position="12"/>
    </location>
    <ligand>
        <name>ATP</name>
        <dbReference type="ChEBI" id="CHEBI:30616"/>
    </ligand>
</feature>
<dbReference type="OrthoDB" id="9799110at2"/>
<sequence length="446" mass="49583">MVKKLIVAKFGGTSVADFNTMSRSADLIVNNSSIRLIVLSASANITNILVSLSAVNSSKVYRSSLINKIRDIQTSIINKLISPNYLYKLINDMIKTIETLSENASYLNSKELKDEILSYGELMSSLIFVEILREKKVNVDWFDVRNVMKTNDHFGCAQPDINIISRKVKTYLEPLITQKVLVTQGFIGQEGQGRTTTLGRGGSDYTAALLGEALKATGVEIWTDVPGIYTTDPHLIPTAKRIDQITFKEAAEMATFGAKILHPSTLLPAERSDIPVFVSSSQNPKAGGTYISNNTKNIPLLRALSLRRKQILLTLNILDYYNQSKILSSVFNKLLYYDIPVGIITSTKSNISLTINDNEQVMMIDKLLIELETFCKVHVEHNLSLIAIIGNNLPKASGISNTIFKILKPFSLRLICSGASDYNIIFVVQSMDADKIIRILHQNLFE</sequence>
<dbReference type="GO" id="GO:0009088">
    <property type="term" value="P:threonine biosynthetic process"/>
    <property type="evidence" value="ECO:0007669"/>
    <property type="project" value="UniProtKB-UniPathway"/>
</dbReference>
<dbReference type="Proteomes" id="UP000296034">
    <property type="component" value="Unassembled WGS sequence"/>
</dbReference>
<comment type="similarity">
    <text evidence="2 10">Belongs to the aspartokinase family.</text>
</comment>
<evidence type="ECO:0000256" key="1">
    <source>
        <dbReference type="ARBA" id="ARBA00004766"/>
    </source>
</evidence>
<comment type="catalytic activity">
    <reaction evidence="8 10">
        <text>L-aspartate + ATP = 4-phospho-L-aspartate + ADP</text>
        <dbReference type="Rhea" id="RHEA:23776"/>
        <dbReference type="ChEBI" id="CHEBI:29991"/>
        <dbReference type="ChEBI" id="CHEBI:30616"/>
        <dbReference type="ChEBI" id="CHEBI:57535"/>
        <dbReference type="ChEBI" id="CHEBI:456216"/>
        <dbReference type="EC" id="2.7.2.4"/>
    </reaction>
</comment>
<dbReference type="GO" id="GO:0009090">
    <property type="term" value="P:homoserine biosynthetic process"/>
    <property type="evidence" value="ECO:0007669"/>
    <property type="project" value="TreeGrafter"/>
</dbReference>
<dbReference type="Pfam" id="PF00696">
    <property type="entry name" value="AA_kinase"/>
    <property type="match status" value="1"/>
</dbReference>
<dbReference type="Pfam" id="PF22468">
    <property type="entry name" value="ACT_9"/>
    <property type="match status" value="1"/>
</dbReference>
<dbReference type="PIRSF" id="PIRSF000726">
    <property type="entry name" value="Asp_kin"/>
    <property type="match status" value="1"/>
</dbReference>
<dbReference type="AlphaFoldDB" id="A0A2P5SYD2"/>
<keyword evidence="11" id="KW-0028">Amino-acid biosynthesis</keyword>
<comment type="caution">
    <text evidence="14">The sequence shown here is derived from an EMBL/GenBank/DDBJ whole genome shotgun (WGS) entry which is preliminary data.</text>
</comment>
<comment type="pathway">
    <text evidence="1 11">Amino-acid biosynthesis; L-lysine biosynthesis via DAP pathway; (S)-tetrahydrodipicolinate from L-aspartate: step 1/4.</text>
</comment>
<dbReference type="NCBIfam" id="TIGR00657">
    <property type="entry name" value="asp_kinases"/>
    <property type="match status" value="1"/>
</dbReference>
<comment type="pathway">
    <text evidence="11">Amino-acid biosynthesis; L-methionine biosynthesis via de novo pathway; L-homoserine from L-aspartate: step 1/3.</text>
</comment>
<dbReference type="GO" id="GO:0009089">
    <property type="term" value="P:lysine biosynthetic process via diaminopimelate"/>
    <property type="evidence" value="ECO:0007669"/>
    <property type="project" value="UniProtKB-UniPathway"/>
</dbReference>
<evidence type="ECO:0000256" key="7">
    <source>
        <dbReference type="ARBA" id="ARBA00023154"/>
    </source>
</evidence>
<gene>
    <name evidence="14" type="ORF">CRV11_02180</name>
</gene>
<dbReference type="InterPro" id="IPR054352">
    <property type="entry name" value="ACT_Aspartokinase"/>
</dbReference>
<evidence type="ECO:0000256" key="9">
    <source>
        <dbReference type="PIRSR" id="PIRSR000726-1"/>
    </source>
</evidence>
<dbReference type="PANTHER" id="PTHR21499">
    <property type="entry name" value="ASPARTATE KINASE"/>
    <property type="match status" value="1"/>
</dbReference>
<dbReference type="InterPro" id="IPR045865">
    <property type="entry name" value="ACT-like_dom_sf"/>
</dbReference>
<feature type="binding site" evidence="9">
    <location>
        <position position="46"/>
    </location>
    <ligand>
        <name>substrate</name>
    </ligand>
</feature>
<dbReference type="SUPFAM" id="SSF53633">
    <property type="entry name" value="Carbamate kinase-like"/>
    <property type="match status" value="1"/>
</dbReference>
<protein>
    <recommendedName>
        <fullName evidence="10">Aspartokinase</fullName>
        <ecNumber evidence="10">2.7.2.4</ecNumber>
    </recommendedName>
</protein>
<evidence type="ECO:0000256" key="5">
    <source>
        <dbReference type="ARBA" id="ARBA00022777"/>
    </source>
</evidence>
<dbReference type="GO" id="GO:0005829">
    <property type="term" value="C:cytosol"/>
    <property type="evidence" value="ECO:0007669"/>
    <property type="project" value="TreeGrafter"/>
</dbReference>
<proteinExistence type="inferred from homology"/>
<feature type="binding site" evidence="9">
    <location>
        <position position="229"/>
    </location>
    <ligand>
        <name>ATP</name>
        <dbReference type="ChEBI" id="CHEBI:30616"/>
    </ligand>
</feature>
<dbReference type="Gene3D" id="1.20.120.1320">
    <property type="entry name" value="Aspartokinase, catalytic domain"/>
    <property type="match status" value="1"/>
</dbReference>
<evidence type="ECO:0000259" key="12">
    <source>
        <dbReference type="Pfam" id="PF00696"/>
    </source>
</evidence>
<keyword evidence="5 10" id="KW-0418">Kinase</keyword>
<reference evidence="14 15" key="1">
    <citation type="journal article" date="2018" name="Genome Biol. Evol.">
        <title>Cladogenesis and Genomic Streamlining in Extracellular Endosymbionts of Tropical Stink Bugs.</title>
        <authorList>
            <person name="Otero-Bravo A."/>
            <person name="Goffredi S."/>
            <person name="Sabree Z.L."/>
        </authorList>
    </citation>
    <scope>NUCLEOTIDE SEQUENCE [LARGE SCALE GENOMIC DNA]</scope>
    <source>
        <strain evidence="14 15">SoET</strain>
    </source>
</reference>
<keyword evidence="7" id="KW-0457">Lysine biosynthesis</keyword>
<dbReference type="InterPro" id="IPR018042">
    <property type="entry name" value="Aspartate_kinase_CS"/>
</dbReference>
<dbReference type="UniPathway" id="UPA00050">
    <property type="reaction ID" value="UER00461"/>
</dbReference>
<keyword evidence="6 9" id="KW-0067">ATP-binding</keyword>
<dbReference type="UniPathway" id="UPA00034">
    <property type="reaction ID" value="UER00015"/>
</dbReference>
<name>A0A2P5SYD2_9GAMM</name>
<evidence type="ECO:0000313" key="14">
    <source>
        <dbReference type="EMBL" id="PPI87313.1"/>
    </source>
</evidence>
<evidence type="ECO:0000256" key="4">
    <source>
        <dbReference type="ARBA" id="ARBA00022741"/>
    </source>
</evidence>
<evidence type="ECO:0000256" key="6">
    <source>
        <dbReference type="ARBA" id="ARBA00022840"/>
    </source>
</evidence>
<dbReference type="InterPro" id="IPR001048">
    <property type="entry name" value="Asp/Glu/Uridylate_kinase"/>
</dbReference>
<dbReference type="InterPro" id="IPR036393">
    <property type="entry name" value="AceGlu_kinase-like_sf"/>
</dbReference>
<dbReference type="InterPro" id="IPR042199">
    <property type="entry name" value="AsparK_Bifunc_asparK/hSer_DH"/>
</dbReference>
<accession>A0A2P5SYD2</accession>
<feature type="domain" description="Aspartate/glutamate/uridylate kinase" evidence="12">
    <location>
        <begin position="4"/>
        <end position="278"/>
    </location>
</feature>
<dbReference type="Gene3D" id="3.30.70.260">
    <property type="match status" value="2"/>
</dbReference>
<dbReference type="GO" id="GO:0005524">
    <property type="term" value="F:ATP binding"/>
    <property type="evidence" value="ECO:0007669"/>
    <property type="project" value="UniProtKB-KW"/>
</dbReference>